<proteinExistence type="predicted"/>
<name>A0A0F9KXJ3_9ZZZZ</name>
<protein>
    <recommendedName>
        <fullName evidence="2">Peptidase C39-like domain-containing protein</fullName>
    </recommendedName>
</protein>
<gene>
    <name evidence="1" type="ORF">LCGC14_1348630</name>
</gene>
<dbReference type="EMBL" id="LAZR01008315">
    <property type="protein sequence ID" value="KKM79571.1"/>
    <property type="molecule type" value="Genomic_DNA"/>
</dbReference>
<evidence type="ECO:0008006" key="2">
    <source>
        <dbReference type="Google" id="ProtNLM"/>
    </source>
</evidence>
<dbReference type="AlphaFoldDB" id="A0A0F9KXJ3"/>
<sequence>MTPQFQKIIDKDKGDCNQACVATITGLPLDDIPDGAGHKFGYYGALQDFLDEHGWVYIEIGPVLYWWLFYPLKNVPVIASVPSQMFEDRMHAVVACVDDSDELVVLHDPNPGNKPYDLSLEGVPKSYSMLIRKEGLPSA</sequence>
<comment type="caution">
    <text evidence="1">The sequence shown here is derived from an EMBL/GenBank/DDBJ whole genome shotgun (WGS) entry which is preliminary data.</text>
</comment>
<evidence type="ECO:0000313" key="1">
    <source>
        <dbReference type="EMBL" id="KKM79571.1"/>
    </source>
</evidence>
<organism evidence="1">
    <name type="scientific">marine sediment metagenome</name>
    <dbReference type="NCBI Taxonomy" id="412755"/>
    <lineage>
        <taxon>unclassified sequences</taxon>
        <taxon>metagenomes</taxon>
        <taxon>ecological metagenomes</taxon>
    </lineage>
</organism>
<accession>A0A0F9KXJ3</accession>
<reference evidence="1" key="1">
    <citation type="journal article" date="2015" name="Nature">
        <title>Complex archaea that bridge the gap between prokaryotes and eukaryotes.</title>
        <authorList>
            <person name="Spang A."/>
            <person name="Saw J.H."/>
            <person name="Jorgensen S.L."/>
            <person name="Zaremba-Niedzwiedzka K."/>
            <person name="Martijn J."/>
            <person name="Lind A.E."/>
            <person name="van Eijk R."/>
            <person name="Schleper C."/>
            <person name="Guy L."/>
            <person name="Ettema T.J."/>
        </authorList>
    </citation>
    <scope>NUCLEOTIDE SEQUENCE</scope>
</reference>